<organism evidence="2 3">
    <name type="scientific">Abeliophyllum distichum</name>
    <dbReference type="NCBI Taxonomy" id="126358"/>
    <lineage>
        <taxon>Eukaryota</taxon>
        <taxon>Viridiplantae</taxon>
        <taxon>Streptophyta</taxon>
        <taxon>Embryophyta</taxon>
        <taxon>Tracheophyta</taxon>
        <taxon>Spermatophyta</taxon>
        <taxon>Magnoliopsida</taxon>
        <taxon>eudicotyledons</taxon>
        <taxon>Gunneridae</taxon>
        <taxon>Pentapetalae</taxon>
        <taxon>asterids</taxon>
        <taxon>lamiids</taxon>
        <taxon>Lamiales</taxon>
        <taxon>Oleaceae</taxon>
        <taxon>Forsythieae</taxon>
        <taxon>Abeliophyllum</taxon>
    </lineage>
</organism>
<protein>
    <submittedName>
        <fullName evidence="2">Protein FAR1-RELATED SEQUENCE</fullName>
    </submittedName>
</protein>
<proteinExistence type="predicted"/>
<evidence type="ECO:0000256" key="1">
    <source>
        <dbReference type="SAM" id="MobiDB-lite"/>
    </source>
</evidence>
<feature type="region of interest" description="Disordered" evidence="1">
    <location>
        <begin position="76"/>
        <end position="96"/>
    </location>
</feature>
<comment type="caution">
    <text evidence="2">The sequence shown here is derived from an EMBL/GenBank/DDBJ whole genome shotgun (WGS) entry which is preliminary data.</text>
</comment>
<reference evidence="3" key="1">
    <citation type="submission" date="2024-07" db="EMBL/GenBank/DDBJ databases">
        <title>Two chromosome-level genome assemblies of Korean endemic species Abeliophyllum distichum and Forsythia ovata (Oleaceae).</title>
        <authorList>
            <person name="Jang H."/>
        </authorList>
    </citation>
    <scope>NUCLEOTIDE SEQUENCE [LARGE SCALE GENOMIC DNA]</scope>
</reference>
<name>A0ABD1TK95_9LAMI</name>
<accession>A0ABD1TK95</accession>
<keyword evidence="3" id="KW-1185">Reference proteome</keyword>
<sequence>MDKECEVGPIFDQTIGLSVDNSSGQSLMSQNRMLAHAALELVNKASLTNDRHTFLLGKFQSLCICVKVIDNVGDIGMSTNRSKSREETQVVRDSNPVTAKRCGKRLKLEKEKALSQSIRQCHAYGTSGQDKRTYPMLQNR</sequence>
<gene>
    <name evidence="2" type="ORF">Adt_18739</name>
</gene>
<evidence type="ECO:0000313" key="2">
    <source>
        <dbReference type="EMBL" id="KAL2513139.1"/>
    </source>
</evidence>
<dbReference type="Proteomes" id="UP001604336">
    <property type="component" value="Unassembled WGS sequence"/>
</dbReference>
<dbReference type="EMBL" id="JBFOLK010000005">
    <property type="protein sequence ID" value="KAL2513139.1"/>
    <property type="molecule type" value="Genomic_DNA"/>
</dbReference>
<evidence type="ECO:0000313" key="3">
    <source>
        <dbReference type="Proteomes" id="UP001604336"/>
    </source>
</evidence>
<dbReference type="AlphaFoldDB" id="A0ABD1TK95"/>